<dbReference type="RefSeq" id="WP_013446191.1">
    <property type="nucleotide sequence ID" value="NC_014734.1"/>
</dbReference>
<feature type="domain" description="Cupin type-2" evidence="1">
    <location>
        <begin position="57"/>
        <end position="124"/>
    </location>
</feature>
<name>E4T7X8_PALPW</name>
<evidence type="ECO:0000259" key="1">
    <source>
        <dbReference type="Pfam" id="PF07883"/>
    </source>
</evidence>
<keyword evidence="3" id="KW-1185">Reference proteome</keyword>
<dbReference type="OrthoDB" id="287220at2"/>
<reference evidence="2 3" key="2">
    <citation type="journal article" date="2011" name="Stand. Genomic Sci.">
        <title>Complete genome sequence of Paludibacter propionicigenes type strain (WB4).</title>
        <authorList>
            <person name="Gronow S."/>
            <person name="Munk C."/>
            <person name="Lapidus A."/>
            <person name="Nolan M."/>
            <person name="Lucas S."/>
            <person name="Hammon N."/>
            <person name="Deshpande S."/>
            <person name="Cheng J.F."/>
            <person name="Tapia R."/>
            <person name="Han C."/>
            <person name="Goodwin L."/>
            <person name="Pitluck S."/>
            <person name="Liolios K."/>
            <person name="Ivanova N."/>
            <person name="Mavromatis K."/>
            <person name="Mikhailova N."/>
            <person name="Pati A."/>
            <person name="Chen A."/>
            <person name="Palaniappan K."/>
            <person name="Land M."/>
            <person name="Hauser L."/>
            <person name="Chang Y.J."/>
            <person name="Jeffries C.D."/>
            <person name="Brambilla E."/>
            <person name="Rohde M."/>
            <person name="Goker M."/>
            <person name="Detter J.C."/>
            <person name="Woyke T."/>
            <person name="Bristow J."/>
            <person name="Eisen J.A."/>
            <person name="Markowitz V."/>
            <person name="Hugenholtz P."/>
            <person name="Kyrpides N.C."/>
            <person name="Klenk H.P."/>
        </authorList>
    </citation>
    <scope>NUCLEOTIDE SEQUENCE [LARGE SCALE GENOMIC DNA]</scope>
    <source>
        <strain evidence="3">DSM 17365 / JCM 13257 / WB4</strain>
    </source>
</reference>
<dbReference type="InterPro" id="IPR014710">
    <property type="entry name" value="RmlC-like_jellyroll"/>
</dbReference>
<dbReference type="AlphaFoldDB" id="E4T7X8"/>
<dbReference type="Gene3D" id="2.60.120.10">
    <property type="entry name" value="Jelly Rolls"/>
    <property type="match status" value="1"/>
</dbReference>
<accession>E4T7X8</accession>
<dbReference type="InterPro" id="IPR011051">
    <property type="entry name" value="RmlC_Cupin_sf"/>
</dbReference>
<dbReference type="Pfam" id="PF07883">
    <property type="entry name" value="Cupin_2"/>
    <property type="match status" value="1"/>
</dbReference>
<dbReference type="PANTHER" id="PTHR38599:SF1">
    <property type="entry name" value="CUPIN DOMAIN PROTEIN (AFU_ORTHOLOGUE AFUA_3G13620)"/>
    <property type="match status" value="1"/>
</dbReference>
<protein>
    <submittedName>
        <fullName evidence="2">Cupin 2 conserved barrel domain protein</fullName>
    </submittedName>
</protein>
<evidence type="ECO:0000313" key="2">
    <source>
        <dbReference type="EMBL" id="ADQ80822.1"/>
    </source>
</evidence>
<dbReference type="STRING" id="694427.Palpr_2692"/>
<evidence type="ECO:0000313" key="3">
    <source>
        <dbReference type="Proteomes" id="UP000008718"/>
    </source>
</evidence>
<gene>
    <name evidence="2" type="ordered locus">Palpr_2692</name>
</gene>
<dbReference type="InterPro" id="IPR013096">
    <property type="entry name" value="Cupin_2"/>
</dbReference>
<reference key="1">
    <citation type="submission" date="2010-11" db="EMBL/GenBank/DDBJ databases">
        <title>The complete genome of Paludibacter propionicigenes DSM 17365.</title>
        <authorList>
            <consortium name="US DOE Joint Genome Institute (JGI-PGF)"/>
            <person name="Lucas S."/>
            <person name="Copeland A."/>
            <person name="Lapidus A."/>
            <person name="Bruce D."/>
            <person name="Goodwin L."/>
            <person name="Pitluck S."/>
            <person name="Kyrpides N."/>
            <person name="Mavromatis K."/>
            <person name="Ivanova N."/>
            <person name="Munk A.C."/>
            <person name="Brettin T."/>
            <person name="Detter J.C."/>
            <person name="Han C."/>
            <person name="Tapia R."/>
            <person name="Land M."/>
            <person name="Hauser L."/>
            <person name="Markowitz V."/>
            <person name="Cheng J.-F."/>
            <person name="Hugenholtz P."/>
            <person name="Woyke T."/>
            <person name="Wu D."/>
            <person name="Gronow S."/>
            <person name="Wellnitz S."/>
            <person name="Brambilla E."/>
            <person name="Klenk H.-P."/>
            <person name="Eisen J.A."/>
        </authorList>
    </citation>
    <scope>NUCLEOTIDE SEQUENCE</scope>
    <source>
        <strain>WB4</strain>
    </source>
</reference>
<dbReference type="EMBL" id="CP002345">
    <property type="protein sequence ID" value="ADQ80822.1"/>
    <property type="molecule type" value="Genomic_DNA"/>
</dbReference>
<dbReference type="CDD" id="cd02236">
    <property type="entry name" value="cupin_CV2614-like"/>
    <property type="match status" value="1"/>
</dbReference>
<dbReference type="SUPFAM" id="SSF51182">
    <property type="entry name" value="RmlC-like cupins"/>
    <property type="match status" value="1"/>
</dbReference>
<dbReference type="PANTHER" id="PTHR38599">
    <property type="entry name" value="CUPIN DOMAIN PROTEIN (AFU_ORTHOLOGUE AFUA_3G13620)"/>
    <property type="match status" value="1"/>
</dbReference>
<dbReference type="eggNOG" id="COG1917">
    <property type="taxonomic scope" value="Bacteria"/>
</dbReference>
<organism evidence="2 3">
    <name type="scientific">Paludibacter propionicigenes (strain DSM 17365 / JCM 13257 / WB4)</name>
    <dbReference type="NCBI Taxonomy" id="694427"/>
    <lineage>
        <taxon>Bacteria</taxon>
        <taxon>Pseudomonadati</taxon>
        <taxon>Bacteroidota</taxon>
        <taxon>Bacteroidia</taxon>
        <taxon>Bacteroidales</taxon>
        <taxon>Paludibacteraceae</taxon>
        <taxon>Paludibacter</taxon>
    </lineage>
</organism>
<dbReference type="HOGENOM" id="CLU_136176_0_0_10"/>
<proteinExistence type="predicted"/>
<sequence length="136" mass="15060">MKRISFIIVFSCIGLIATAQYNKGVVLETILKTDTTSIGQKIVYPSFAKDEVSIVKVTLPPGKSTGWHKHFFPVFAYVLQGTLTVEVENKKTLQFPVNSSFSEVINTLHNGVNNGNEDVVLIAFFMGEKDKPLSVH</sequence>
<dbReference type="KEGG" id="ppn:Palpr_2692"/>
<dbReference type="Proteomes" id="UP000008718">
    <property type="component" value="Chromosome"/>
</dbReference>